<dbReference type="Proteomes" id="UP001201217">
    <property type="component" value="Unassembled WGS sequence"/>
</dbReference>
<accession>A0ABS9E611</accession>
<keyword evidence="8" id="KW-1185">Reference proteome</keyword>
<dbReference type="Pfam" id="PF04116">
    <property type="entry name" value="FA_hydroxylase"/>
    <property type="match status" value="1"/>
</dbReference>
<dbReference type="RefSeq" id="WP_236113196.1">
    <property type="nucleotide sequence ID" value="NZ_JAKGTI010000001.1"/>
</dbReference>
<keyword evidence="2 5" id="KW-0812">Transmembrane</keyword>
<protein>
    <submittedName>
        <fullName evidence="7">Sterol desaturase family protein</fullName>
    </submittedName>
</protein>
<keyword evidence="4 5" id="KW-0472">Membrane</keyword>
<evidence type="ECO:0000313" key="7">
    <source>
        <dbReference type="EMBL" id="MCF4097642.1"/>
    </source>
</evidence>
<evidence type="ECO:0000259" key="6">
    <source>
        <dbReference type="Pfam" id="PF04116"/>
    </source>
</evidence>
<feature type="domain" description="Fatty acid hydroxylase" evidence="6">
    <location>
        <begin position="94"/>
        <end position="230"/>
    </location>
</feature>
<gene>
    <name evidence="7" type="ORF">L1I42_03975</name>
</gene>
<evidence type="ECO:0000256" key="1">
    <source>
        <dbReference type="ARBA" id="ARBA00004370"/>
    </source>
</evidence>
<dbReference type="PANTHER" id="PTHR11863">
    <property type="entry name" value="STEROL DESATURASE"/>
    <property type="match status" value="1"/>
</dbReference>
<reference evidence="7 8" key="1">
    <citation type="submission" date="2022-01" db="EMBL/GenBank/DDBJ databases">
        <title>Maritalea mediterranea sp. nov., isolated from marine plastic residues from the Malva-rosa beach (Valencia, Spain).</title>
        <authorList>
            <person name="Vidal-Verdu A."/>
            <person name="Molina-Menor E."/>
            <person name="Pascual J."/>
            <person name="Pereto J."/>
            <person name="Porcar M."/>
        </authorList>
    </citation>
    <scope>NUCLEOTIDE SEQUENCE [LARGE SCALE GENOMIC DNA]</scope>
    <source>
        <strain evidence="7 8">P4.10X</strain>
    </source>
</reference>
<evidence type="ECO:0000313" key="8">
    <source>
        <dbReference type="Proteomes" id="UP001201217"/>
    </source>
</evidence>
<evidence type="ECO:0000256" key="3">
    <source>
        <dbReference type="ARBA" id="ARBA00022989"/>
    </source>
</evidence>
<evidence type="ECO:0000256" key="4">
    <source>
        <dbReference type="ARBA" id="ARBA00023136"/>
    </source>
</evidence>
<feature type="transmembrane region" description="Helical" evidence="5">
    <location>
        <begin position="148"/>
        <end position="168"/>
    </location>
</feature>
<comment type="subcellular location">
    <subcellularLocation>
        <location evidence="1">Membrane</location>
    </subcellularLocation>
</comment>
<name>A0ABS9E611_9HYPH</name>
<feature type="transmembrane region" description="Helical" evidence="5">
    <location>
        <begin position="12"/>
        <end position="30"/>
    </location>
</feature>
<feature type="transmembrane region" description="Helical" evidence="5">
    <location>
        <begin position="51"/>
        <end position="76"/>
    </location>
</feature>
<proteinExistence type="predicted"/>
<dbReference type="InterPro" id="IPR050307">
    <property type="entry name" value="Sterol_Desaturase_Related"/>
</dbReference>
<keyword evidence="3 5" id="KW-1133">Transmembrane helix</keyword>
<comment type="caution">
    <text evidence="7">The sequence shown here is derived from an EMBL/GenBank/DDBJ whole genome shotgun (WGS) entry which is preliminary data.</text>
</comment>
<dbReference type="EMBL" id="JAKGTI010000001">
    <property type="protein sequence ID" value="MCF4097642.1"/>
    <property type="molecule type" value="Genomic_DNA"/>
</dbReference>
<sequence>MPELGSSEGTWRFAAFASILVIMVVLEAVWPRRQRRHTRWRRWATNFGILLSDYLAVTLVVLLVPVTAVVTALFAQQQQFGLFYWLSWPVWLEWLIAFLVLDFVIWGQHVLTHKIPLLWRIHRVHHTDQDLDASTAVRFHPLEIILSIFIKSAAVLLLGANAVLVVIFEAVVNGSAIFNHANFKIPPKVDHVLRWFIVTPDMHRIHHSIERREHDTNYGFALSVWDRLFRVYSVEPELGHDKMIIGQKDAQDQGPETFLWSILLPFFKLKTNAKFSRKNSPETTSNKAQ</sequence>
<dbReference type="InterPro" id="IPR006694">
    <property type="entry name" value="Fatty_acid_hydroxylase"/>
</dbReference>
<feature type="transmembrane region" description="Helical" evidence="5">
    <location>
        <begin position="82"/>
        <end position="105"/>
    </location>
</feature>
<evidence type="ECO:0000256" key="5">
    <source>
        <dbReference type="SAM" id="Phobius"/>
    </source>
</evidence>
<organism evidence="7 8">
    <name type="scientific">Maritalea mediterranea</name>
    <dbReference type="NCBI Taxonomy" id="2909667"/>
    <lineage>
        <taxon>Bacteria</taxon>
        <taxon>Pseudomonadati</taxon>
        <taxon>Pseudomonadota</taxon>
        <taxon>Alphaproteobacteria</taxon>
        <taxon>Hyphomicrobiales</taxon>
        <taxon>Devosiaceae</taxon>
        <taxon>Maritalea</taxon>
    </lineage>
</organism>
<evidence type="ECO:0000256" key="2">
    <source>
        <dbReference type="ARBA" id="ARBA00022692"/>
    </source>
</evidence>